<dbReference type="GO" id="GO:0000796">
    <property type="term" value="C:condensin complex"/>
    <property type="evidence" value="ECO:0007669"/>
    <property type="project" value="TreeGrafter"/>
</dbReference>
<evidence type="ECO:0000256" key="1">
    <source>
        <dbReference type="ARBA" id="ARBA00004123"/>
    </source>
</evidence>
<evidence type="ECO:0000313" key="8">
    <source>
        <dbReference type="Proteomes" id="UP000197138"/>
    </source>
</evidence>
<dbReference type="PANTHER" id="PTHR18937:SF172">
    <property type="entry name" value="STRUCTURAL MAINTENANCE OF CHROMOSOMES PROTEIN"/>
    <property type="match status" value="1"/>
</dbReference>
<dbReference type="PANTHER" id="PTHR18937">
    <property type="entry name" value="STRUCTURAL MAINTENANCE OF CHROMOSOMES SMC FAMILY MEMBER"/>
    <property type="match status" value="1"/>
</dbReference>
<organism evidence="7 8">
    <name type="scientific">Punica granatum</name>
    <name type="common">Pomegranate</name>
    <dbReference type="NCBI Taxonomy" id="22663"/>
    <lineage>
        <taxon>Eukaryota</taxon>
        <taxon>Viridiplantae</taxon>
        <taxon>Streptophyta</taxon>
        <taxon>Embryophyta</taxon>
        <taxon>Tracheophyta</taxon>
        <taxon>Spermatophyta</taxon>
        <taxon>Magnoliopsida</taxon>
        <taxon>eudicotyledons</taxon>
        <taxon>Gunneridae</taxon>
        <taxon>Pentapetalae</taxon>
        <taxon>rosids</taxon>
        <taxon>malvids</taxon>
        <taxon>Myrtales</taxon>
        <taxon>Lythraceae</taxon>
        <taxon>Punica</taxon>
    </lineage>
</organism>
<dbReference type="AlphaFoldDB" id="A0A218XP51"/>
<evidence type="ECO:0000256" key="5">
    <source>
        <dbReference type="SAM" id="MobiDB-lite"/>
    </source>
</evidence>
<keyword evidence="2" id="KW-0547">Nucleotide-binding</keyword>
<sequence>MDKGMELPRDSPASKSRSPQARPSKGKGSPRLFIREMVMRNFKSYAGEQRVGPLHKIQSFSAVVGPNGSGKGNVIDAMPFEFGERAKQMRLNKVSELIHNSTNHQNPTVPVFPFTSRKSLICLRNNMFKLADRLVGIYKTDNCTKSITINPGSYVVCEKAT</sequence>
<comment type="subcellular location">
    <subcellularLocation>
        <location evidence="1">Nucleus</location>
    </subcellularLocation>
</comment>
<dbReference type="InterPro" id="IPR027417">
    <property type="entry name" value="P-loop_NTPase"/>
</dbReference>
<evidence type="ECO:0000259" key="6">
    <source>
        <dbReference type="Pfam" id="PF02463"/>
    </source>
</evidence>
<dbReference type="Proteomes" id="UP000515151">
    <property type="component" value="Chromosome 8"/>
</dbReference>
<evidence type="ECO:0000313" key="9">
    <source>
        <dbReference type="Proteomes" id="UP000515151"/>
    </source>
</evidence>
<feature type="domain" description="RecF/RecN/SMC N-terminal" evidence="6">
    <location>
        <begin position="33"/>
        <end position="105"/>
    </location>
</feature>
<proteinExistence type="predicted"/>
<reference evidence="9" key="3">
    <citation type="journal article" date="2020" name="Plant Biotechnol. J.">
        <title>The pomegranate (Punica granatum L.) draft genome dissects genetic divergence between soft- and hard-seeded cultivars.</title>
        <authorList>
            <person name="Luo X."/>
            <person name="Li H."/>
            <person name="Wu Z."/>
            <person name="Yao W."/>
            <person name="Zhao P."/>
            <person name="Cao D."/>
            <person name="Yu H."/>
            <person name="Li K."/>
            <person name="Poudel K."/>
            <person name="Zhao D."/>
            <person name="Zhang F."/>
            <person name="Xia X."/>
            <person name="Chen L."/>
            <person name="Wang Q."/>
            <person name="Jing D."/>
            <person name="Cao S."/>
        </authorList>
    </citation>
    <scope>NUCLEOTIDE SEQUENCE [LARGE SCALE GENOMIC DNA]</scope>
</reference>
<evidence type="ECO:0000256" key="3">
    <source>
        <dbReference type="ARBA" id="ARBA00022840"/>
    </source>
</evidence>
<dbReference type="GO" id="GO:0005524">
    <property type="term" value="F:ATP binding"/>
    <property type="evidence" value="ECO:0007669"/>
    <property type="project" value="UniProtKB-KW"/>
</dbReference>
<reference evidence="7" key="2">
    <citation type="submission" date="2017-06" db="EMBL/GenBank/DDBJ databases">
        <title>The pomegranate genome and the genomics of punicalagin biosynthesis.</title>
        <authorList>
            <person name="Xu C."/>
        </authorList>
    </citation>
    <scope>NUCLEOTIDE SEQUENCE [LARGE SCALE GENOMIC DNA]</scope>
    <source>
        <tissue evidence="7">Fresh leaf</tissue>
    </source>
</reference>
<protein>
    <submittedName>
        <fullName evidence="10">Structural maintenance of chromosomes protein 4-like</fullName>
    </submittedName>
</protein>
<reference evidence="8" key="1">
    <citation type="journal article" date="2017" name="Plant J.">
        <title>The pomegranate (Punica granatum L.) genome and the genomics of punicalagin biosynthesis.</title>
        <authorList>
            <person name="Qin G."/>
            <person name="Xu C."/>
            <person name="Ming R."/>
            <person name="Tang H."/>
            <person name="Guyot R."/>
            <person name="Kramer E.M."/>
            <person name="Hu Y."/>
            <person name="Yi X."/>
            <person name="Qi Y."/>
            <person name="Xu X."/>
            <person name="Gao Z."/>
            <person name="Pan H."/>
            <person name="Jian J."/>
            <person name="Tian Y."/>
            <person name="Yue Z."/>
            <person name="Xu Y."/>
        </authorList>
    </citation>
    <scope>NUCLEOTIDE SEQUENCE [LARGE SCALE GENOMIC DNA]</scope>
    <source>
        <strain evidence="8">cv. Dabenzi</strain>
    </source>
</reference>
<keyword evidence="3" id="KW-0067">ATP-binding</keyword>
<dbReference type="RefSeq" id="XP_031372094.1">
    <property type="nucleotide sequence ID" value="XM_031516234.1"/>
</dbReference>
<evidence type="ECO:0000256" key="4">
    <source>
        <dbReference type="ARBA" id="ARBA00023242"/>
    </source>
</evidence>
<evidence type="ECO:0000256" key="2">
    <source>
        <dbReference type="ARBA" id="ARBA00022741"/>
    </source>
</evidence>
<dbReference type="InterPro" id="IPR003395">
    <property type="entry name" value="RecF/RecN/SMC_N"/>
</dbReference>
<dbReference type="SUPFAM" id="SSF52540">
    <property type="entry name" value="P-loop containing nucleoside triphosphate hydrolases"/>
    <property type="match status" value="1"/>
</dbReference>
<dbReference type="GO" id="GO:0007076">
    <property type="term" value="P:mitotic chromosome condensation"/>
    <property type="evidence" value="ECO:0007669"/>
    <property type="project" value="TreeGrafter"/>
</dbReference>
<evidence type="ECO:0000313" key="10">
    <source>
        <dbReference type="RefSeq" id="XP_031372094.1"/>
    </source>
</evidence>
<evidence type="ECO:0000313" key="7">
    <source>
        <dbReference type="EMBL" id="OWM86704.1"/>
    </source>
</evidence>
<dbReference type="Proteomes" id="UP000197138">
    <property type="component" value="Unassembled WGS sequence"/>
</dbReference>
<dbReference type="EMBL" id="MTKT01001080">
    <property type="protein sequence ID" value="OWM86704.1"/>
    <property type="molecule type" value="Genomic_DNA"/>
</dbReference>
<dbReference type="Gene3D" id="3.40.50.300">
    <property type="entry name" value="P-loop containing nucleotide triphosphate hydrolases"/>
    <property type="match status" value="1"/>
</dbReference>
<name>A0A218XP51_PUNGR</name>
<dbReference type="GO" id="GO:0005634">
    <property type="term" value="C:nucleus"/>
    <property type="evidence" value="ECO:0007669"/>
    <property type="project" value="UniProtKB-SubCell"/>
</dbReference>
<keyword evidence="9" id="KW-1185">Reference proteome</keyword>
<accession>A0A218XP51</accession>
<gene>
    <name evidence="10" type="primary">LOC116187494</name>
    <name evidence="7" type="ORF">CDL15_Pgr015740</name>
</gene>
<feature type="region of interest" description="Disordered" evidence="5">
    <location>
        <begin position="1"/>
        <end position="30"/>
    </location>
</feature>
<reference evidence="10" key="4">
    <citation type="submission" date="2025-04" db="UniProtKB">
        <authorList>
            <consortium name="RefSeq"/>
        </authorList>
    </citation>
    <scope>IDENTIFICATION</scope>
    <source>
        <tissue evidence="10">Leaf</tissue>
    </source>
</reference>
<dbReference type="Pfam" id="PF02463">
    <property type="entry name" value="SMC_N"/>
    <property type="match status" value="1"/>
</dbReference>
<keyword evidence="4" id="KW-0539">Nucleus</keyword>
<dbReference type="OrthoDB" id="5575062at2759"/>
<dbReference type="GeneID" id="116187494"/>